<protein>
    <recommendedName>
        <fullName evidence="5">DUF305 domain-containing protein</fullName>
    </recommendedName>
</protein>
<sequence>MTRATARRAAAAALLAAALLTTGCARHGGDTGSAEPGPHAATPSGYPQMEQKVNAAESAAAAADKDTAQDH</sequence>
<gene>
    <name evidence="3" type="ORF">WN71_011690</name>
</gene>
<dbReference type="EMBL" id="LAVA02000023">
    <property type="protein sequence ID" value="OIJ67726.1"/>
    <property type="molecule type" value="Genomic_DNA"/>
</dbReference>
<proteinExistence type="predicted"/>
<comment type="caution">
    <text evidence="3">The sequence shown here is derived from an EMBL/GenBank/DDBJ whole genome shotgun (WGS) entry which is preliminary data.</text>
</comment>
<accession>A0A1J4P2R1</accession>
<dbReference type="STRING" id="1428628.WN71_011690"/>
<feature type="signal peptide" evidence="2">
    <location>
        <begin position="1"/>
        <end position="27"/>
    </location>
</feature>
<reference evidence="3" key="1">
    <citation type="submission" date="2016-10" db="EMBL/GenBank/DDBJ databases">
        <title>Genome sequence of Streptomyces mangrovisoli MUSC 149.</title>
        <authorList>
            <person name="Lee L.-H."/>
            <person name="Ser H.-L."/>
        </authorList>
    </citation>
    <scope>NUCLEOTIDE SEQUENCE [LARGE SCALE GENOMIC DNA]</scope>
    <source>
        <strain evidence="3">MUSC 149</strain>
    </source>
</reference>
<dbReference type="PROSITE" id="PS51257">
    <property type="entry name" value="PROKAR_LIPOPROTEIN"/>
    <property type="match status" value="1"/>
</dbReference>
<feature type="region of interest" description="Disordered" evidence="1">
    <location>
        <begin position="24"/>
        <end position="71"/>
    </location>
</feature>
<dbReference type="RefSeq" id="WP_046591549.1">
    <property type="nucleotide sequence ID" value="NZ_LAVA02000023.1"/>
</dbReference>
<name>A0A1J4P2R1_9ACTN</name>
<evidence type="ECO:0008006" key="5">
    <source>
        <dbReference type="Google" id="ProtNLM"/>
    </source>
</evidence>
<evidence type="ECO:0000256" key="2">
    <source>
        <dbReference type="SAM" id="SignalP"/>
    </source>
</evidence>
<feature type="chain" id="PRO_5039726363" description="DUF305 domain-containing protein" evidence="2">
    <location>
        <begin position="28"/>
        <end position="71"/>
    </location>
</feature>
<evidence type="ECO:0000313" key="4">
    <source>
        <dbReference type="Proteomes" id="UP000034196"/>
    </source>
</evidence>
<keyword evidence="4" id="KW-1185">Reference proteome</keyword>
<keyword evidence="2" id="KW-0732">Signal</keyword>
<evidence type="ECO:0000313" key="3">
    <source>
        <dbReference type="EMBL" id="OIJ67726.1"/>
    </source>
</evidence>
<dbReference type="AlphaFoldDB" id="A0A1J4P2R1"/>
<organism evidence="3 4">
    <name type="scientific">Streptomyces mangrovisoli</name>
    <dbReference type="NCBI Taxonomy" id="1428628"/>
    <lineage>
        <taxon>Bacteria</taxon>
        <taxon>Bacillati</taxon>
        <taxon>Actinomycetota</taxon>
        <taxon>Actinomycetes</taxon>
        <taxon>Kitasatosporales</taxon>
        <taxon>Streptomycetaceae</taxon>
        <taxon>Streptomyces</taxon>
    </lineage>
</organism>
<dbReference type="Proteomes" id="UP000034196">
    <property type="component" value="Unassembled WGS sequence"/>
</dbReference>
<evidence type="ECO:0000256" key="1">
    <source>
        <dbReference type="SAM" id="MobiDB-lite"/>
    </source>
</evidence>